<keyword evidence="3" id="KW-1185">Reference proteome</keyword>
<dbReference type="EMBL" id="CP090173">
    <property type="protein sequence ID" value="UJO23583.1"/>
    <property type="molecule type" value="Genomic_DNA"/>
</dbReference>
<reference evidence="2" key="1">
    <citation type="submission" date="2021-12" db="EMBL/GenBank/DDBJ databases">
        <authorList>
            <person name="Zaccaron A."/>
            <person name="Stergiopoulos I."/>
        </authorList>
    </citation>
    <scope>NUCLEOTIDE SEQUENCE</scope>
    <source>
        <strain evidence="2">Race5_Kim</strain>
    </source>
</reference>
<name>A0A9Q8PJE8_PASFU</name>
<feature type="compositionally biased region" description="Low complexity" evidence="1">
    <location>
        <begin position="92"/>
        <end position="102"/>
    </location>
</feature>
<sequence>MSDEYSQTATLAAPGHHNVWSQVSLPPSTPKALAQGVLDYALKQVYDKLMRLRSRAITHEVFKQDSSQEFAARLEADPKIPDEPEYEEESSESAISILVSSPPNKPTPIPPGTMDRPTPEVSSARPFSGLDPQAAEFSPTPTARR</sequence>
<dbReference type="GeneID" id="71992409"/>
<evidence type="ECO:0000256" key="1">
    <source>
        <dbReference type="SAM" id="MobiDB-lite"/>
    </source>
</evidence>
<gene>
    <name evidence="2" type="ORF">CLAFUR5_12531</name>
</gene>
<dbReference type="Proteomes" id="UP000756132">
    <property type="component" value="Chromosome 11"/>
</dbReference>
<feature type="region of interest" description="Disordered" evidence="1">
    <location>
        <begin position="75"/>
        <end position="145"/>
    </location>
</feature>
<evidence type="ECO:0000313" key="3">
    <source>
        <dbReference type="Proteomes" id="UP000756132"/>
    </source>
</evidence>
<protein>
    <submittedName>
        <fullName evidence="2">Uncharacterized protein</fullName>
    </submittedName>
</protein>
<dbReference type="KEGG" id="ffu:CLAFUR5_12531"/>
<dbReference type="RefSeq" id="XP_047767949.1">
    <property type="nucleotide sequence ID" value="XM_047911679.1"/>
</dbReference>
<proteinExistence type="predicted"/>
<evidence type="ECO:0000313" key="2">
    <source>
        <dbReference type="EMBL" id="UJO23583.1"/>
    </source>
</evidence>
<reference evidence="2" key="2">
    <citation type="journal article" date="2022" name="Microb. Genom.">
        <title>A chromosome-scale genome assembly of the tomato pathogen Cladosporium fulvum reveals a compartmentalized genome architecture and the presence of a dispensable chromosome.</title>
        <authorList>
            <person name="Zaccaron A.Z."/>
            <person name="Chen L.H."/>
            <person name="Samaras A."/>
            <person name="Stergiopoulos I."/>
        </authorList>
    </citation>
    <scope>NUCLEOTIDE SEQUENCE</scope>
    <source>
        <strain evidence="2">Race5_Kim</strain>
    </source>
</reference>
<dbReference type="AlphaFoldDB" id="A0A9Q8PJE8"/>
<accession>A0A9Q8PJE8</accession>
<organism evidence="2 3">
    <name type="scientific">Passalora fulva</name>
    <name type="common">Tomato leaf mold</name>
    <name type="synonym">Cladosporium fulvum</name>
    <dbReference type="NCBI Taxonomy" id="5499"/>
    <lineage>
        <taxon>Eukaryota</taxon>
        <taxon>Fungi</taxon>
        <taxon>Dikarya</taxon>
        <taxon>Ascomycota</taxon>
        <taxon>Pezizomycotina</taxon>
        <taxon>Dothideomycetes</taxon>
        <taxon>Dothideomycetidae</taxon>
        <taxon>Mycosphaerellales</taxon>
        <taxon>Mycosphaerellaceae</taxon>
        <taxon>Fulvia</taxon>
    </lineage>
</organism>